<proteinExistence type="inferred from homology"/>
<dbReference type="InterPro" id="IPR012893">
    <property type="entry name" value="HipA-like_C"/>
</dbReference>
<evidence type="ECO:0000256" key="3">
    <source>
        <dbReference type="ARBA" id="ARBA00022777"/>
    </source>
</evidence>
<evidence type="ECO:0000313" key="7">
    <source>
        <dbReference type="EMBL" id="GAA1766883.1"/>
    </source>
</evidence>
<dbReference type="RefSeq" id="WP_232498080.1">
    <property type="nucleotide sequence ID" value="NZ_BAAANH010000006.1"/>
</dbReference>
<keyword evidence="3" id="KW-0418">Kinase</keyword>
<evidence type="ECO:0000256" key="1">
    <source>
        <dbReference type="ARBA" id="ARBA00010164"/>
    </source>
</evidence>
<sequence length="287" mass="31195">MADRKLIVELHGRQIGHLVGTGSEFDFRADEDAIREYGLGSTAMSLAVPLVPRPPRTQKRIRANFFAELLPEGMARDRLAAEAGVRRDDILGMLATYGRDIAGALQVWDPDLPDEPCTPATESLEDADVRRMLEDVRVAPLGNKPRRGKTSLNGVQSKIVLVRTGHRWARAIDGYPSTHIIKPVVPEYPTTIFDEEYGSRFARELGLADFDTHLGQFADAAALVIERYDRSPATPDGRVHQEDFSQILGLSAGNDGDGAFDPDASSAPPAGRGWEAAGQSAGTRPPS</sequence>
<reference evidence="7 8" key="1">
    <citation type="journal article" date="2019" name="Int. J. Syst. Evol. Microbiol.">
        <title>The Global Catalogue of Microorganisms (GCM) 10K type strain sequencing project: providing services to taxonomists for standard genome sequencing and annotation.</title>
        <authorList>
            <consortium name="The Broad Institute Genomics Platform"/>
            <consortium name="The Broad Institute Genome Sequencing Center for Infectious Disease"/>
            <person name="Wu L."/>
            <person name="Ma J."/>
        </authorList>
    </citation>
    <scope>NUCLEOTIDE SEQUENCE [LARGE SCALE GENOMIC DNA]</scope>
    <source>
        <strain evidence="7 8">JCM 14319</strain>
    </source>
</reference>
<accession>A0ABN2KXP5</accession>
<name>A0ABN2KXP5_9MICO</name>
<feature type="domain" description="HipA-like C-terminal" evidence="5">
    <location>
        <begin position="150"/>
        <end position="252"/>
    </location>
</feature>
<keyword evidence="2" id="KW-0808">Transferase</keyword>
<comment type="similarity">
    <text evidence="1">Belongs to the HipA Ser/Thr kinase family.</text>
</comment>
<dbReference type="PANTHER" id="PTHR37419:SF1">
    <property type="entry name" value="SERINE_THREONINE-PROTEIN KINASE TOXIN HIPA"/>
    <property type="match status" value="1"/>
</dbReference>
<evidence type="ECO:0000313" key="8">
    <source>
        <dbReference type="Proteomes" id="UP001500506"/>
    </source>
</evidence>
<evidence type="ECO:0000259" key="6">
    <source>
        <dbReference type="Pfam" id="PF13657"/>
    </source>
</evidence>
<dbReference type="PANTHER" id="PTHR37419">
    <property type="entry name" value="SERINE/THREONINE-PROTEIN KINASE TOXIN HIPA"/>
    <property type="match status" value="1"/>
</dbReference>
<evidence type="ECO:0000256" key="2">
    <source>
        <dbReference type="ARBA" id="ARBA00022679"/>
    </source>
</evidence>
<feature type="domain" description="HipA N-terminal subdomain 1" evidence="6">
    <location>
        <begin position="7"/>
        <end position="107"/>
    </location>
</feature>
<protein>
    <recommendedName>
        <fullName evidence="9">Type II toxin-antitoxin system HipA family toxin</fullName>
    </recommendedName>
</protein>
<evidence type="ECO:0000259" key="5">
    <source>
        <dbReference type="Pfam" id="PF07804"/>
    </source>
</evidence>
<dbReference type="Pfam" id="PF07804">
    <property type="entry name" value="HipA_C"/>
    <property type="match status" value="1"/>
</dbReference>
<evidence type="ECO:0000256" key="4">
    <source>
        <dbReference type="SAM" id="MobiDB-lite"/>
    </source>
</evidence>
<dbReference type="InterPro" id="IPR017508">
    <property type="entry name" value="HipA_N1"/>
</dbReference>
<dbReference type="InterPro" id="IPR052028">
    <property type="entry name" value="HipA_Ser/Thr_kinase"/>
</dbReference>
<dbReference type="Proteomes" id="UP001500506">
    <property type="component" value="Unassembled WGS sequence"/>
</dbReference>
<dbReference type="EMBL" id="BAAANH010000006">
    <property type="protein sequence ID" value="GAA1766883.1"/>
    <property type="molecule type" value="Genomic_DNA"/>
</dbReference>
<feature type="region of interest" description="Disordered" evidence="4">
    <location>
        <begin position="245"/>
        <end position="287"/>
    </location>
</feature>
<comment type="caution">
    <text evidence="7">The sequence shown here is derived from an EMBL/GenBank/DDBJ whole genome shotgun (WGS) entry which is preliminary data.</text>
</comment>
<dbReference type="NCBIfam" id="TIGR03071">
    <property type="entry name" value="couple_hipA"/>
    <property type="match status" value="1"/>
</dbReference>
<organism evidence="7 8">
    <name type="scientific">Agromyces humatus</name>
    <dbReference type="NCBI Taxonomy" id="279573"/>
    <lineage>
        <taxon>Bacteria</taxon>
        <taxon>Bacillati</taxon>
        <taxon>Actinomycetota</taxon>
        <taxon>Actinomycetes</taxon>
        <taxon>Micrococcales</taxon>
        <taxon>Microbacteriaceae</taxon>
        <taxon>Agromyces</taxon>
    </lineage>
</organism>
<gene>
    <name evidence="7" type="ORF">GCM10009747_29020</name>
</gene>
<dbReference type="Pfam" id="PF13657">
    <property type="entry name" value="Couple_hipA"/>
    <property type="match status" value="1"/>
</dbReference>
<evidence type="ECO:0008006" key="9">
    <source>
        <dbReference type="Google" id="ProtNLM"/>
    </source>
</evidence>
<feature type="compositionally biased region" description="Low complexity" evidence="4">
    <location>
        <begin position="257"/>
        <end position="273"/>
    </location>
</feature>
<keyword evidence="8" id="KW-1185">Reference proteome</keyword>